<dbReference type="GO" id="GO:0000287">
    <property type="term" value="F:magnesium ion binding"/>
    <property type="evidence" value="ECO:0007669"/>
    <property type="project" value="InterPro"/>
</dbReference>
<dbReference type="Gene3D" id="3.40.50.1000">
    <property type="entry name" value="HAD superfamily/HAD-like"/>
    <property type="match status" value="1"/>
</dbReference>
<evidence type="ECO:0000256" key="7">
    <source>
        <dbReference type="ARBA" id="ARBA00022842"/>
    </source>
</evidence>
<sequence length="475" mass="53704">MLHYLGPCTGLNICSILVRPLFTAQAFHRTMSATTGTPWADFVSQLAPTKVKIRDPSHVNRLIEGMVQGGAEQLQLVVDFDYTLTRAHQDGKPVDCSWGVMENYKFLPKAYLDETHALRTKYLKIEQDSAMSNEEKTPYMIEWYTHANRLLKEYEINVNMFPKMVADSNVAFRDGTDSMMNLLDDKKVPMLILSAGLGNLVVEVLKYFQLMHNNVKVVSNMFKSDAKGLITDLEGEMIHVFNKNENAIHDSPYFKELQARHNVILLGDSMGDLQMADGVENPSAILKVGFLNAKIEERLPQFMDAFDVVLVDDQTMEVPMAVIKKIPISINPYYLTLGQSYFINQYTKESQWDRPTKPAEKSSQEKVEASHLLVKHKDSRRPSSWREENITRTKEEALEILEGYREEITSGKATFAELASKYSDCSSAKHGGNLGPFGRGQMQKPFEDATFALPVGEMSEPVFTDSGVHIILRTQ</sequence>
<comment type="similarity">
    <text evidence="3">Belongs to the pyrimidine 5'-nucleotidase family.</text>
</comment>
<evidence type="ECO:0000256" key="12">
    <source>
        <dbReference type="SAM" id="MobiDB-lite"/>
    </source>
</evidence>
<dbReference type="Gene3D" id="3.10.50.40">
    <property type="match status" value="1"/>
</dbReference>
<dbReference type="FunFam" id="3.10.50.40:FF:000010">
    <property type="entry name" value="Peptidyl-prolyl cis-trans isomerase Pin1"/>
    <property type="match status" value="1"/>
</dbReference>
<dbReference type="GO" id="GO:0005737">
    <property type="term" value="C:cytoplasm"/>
    <property type="evidence" value="ECO:0007669"/>
    <property type="project" value="InterPro"/>
</dbReference>
<dbReference type="STRING" id="6832.A0A553NDR1"/>
<dbReference type="SFLD" id="SFLDS00003">
    <property type="entry name" value="Haloacid_Dehalogenase"/>
    <property type="match status" value="1"/>
</dbReference>
<dbReference type="GO" id="GO:0009117">
    <property type="term" value="P:nucleotide metabolic process"/>
    <property type="evidence" value="ECO:0007669"/>
    <property type="project" value="UniProtKB-KW"/>
</dbReference>
<keyword evidence="16" id="KW-1185">Reference proteome</keyword>
<dbReference type="GO" id="GO:0003755">
    <property type="term" value="F:peptidyl-prolyl cis-trans isomerase activity"/>
    <property type="evidence" value="ECO:0007669"/>
    <property type="project" value="UniProtKB-KW"/>
</dbReference>
<keyword evidence="9 11" id="KW-0697">Rotamase</keyword>
<evidence type="ECO:0000256" key="9">
    <source>
        <dbReference type="ARBA" id="ARBA00023110"/>
    </source>
</evidence>
<evidence type="ECO:0000313" key="15">
    <source>
        <dbReference type="EMBL" id="TRY63580.1"/>
    </source>
</evidence>
<dbReference type="FunFam" id="3.40.50.1000:FF:000032">
    <property type="entry name" value="Cytosolic 5-nucleotidase 3-like"/>
    <property type="match status" value="1"/>
</dbReference>
<evidence type="ECO:0000256" key="3">
    <source>
        <dbReference type="ARBA" id="ARBA00008389"/>
    </source>
</evidence>
<evidence type="ECO:0000256" key="11">
    <source>
        <dbReference type="PROSITE-ProRule" id="PRU00278"/>
    </source>
</evidence>
<feature type="compositionally biased region" description="Basic and acidic residues" evidence="12">
    <location>
        <begin position="352"/>
        <end position="369"/>
    </location>
</feature>
<dbReference type="SUPFAM" id="SSF56784">
    <property type="entry name" value="HAD-like"/>
    <property type="match status" value="1"/>
</dbReference>
<name>A0A553NDR1_TIGCA</name>
<dbReference type="InterPro" id="IPR023214">
    <property type="entry name" value="HAD_sf"/>
</dbReference>
<dbReference type="InterPro" id="IPR046357">
    <property type="entry name" value="PPIase_dom_sf"/>
</dbReference>
<gene>
    <name evidence="15" type="ORF">TCAL_10340</name>
</gene>
<dbReference type="PANTHER" id="PTHR13045:SF0">
    <property type="entry name" value="7-METHYLGUANOSINE PHOSPHATE-SPECIFIC 5'-NUCLEOTIDASE"/>
    <property type="match status" value="1"/>
</dbReference>
<evidence type="ECO:0000256" key="1">
    <source>
        <dbReference type="ARBA" id="ARBA00000815"/>
    </source>
</evidence>
<dbReference type="AlphaFoldDB" id="A0A553NDR1"/>
<dbReference type="PANTHER" id="PTHR13045">
    <property type="entry name" value="5'-NUCLEOTIDASE"/>
    <property type="match status" value="1"/>
</dbReference>
<feature type="domain" description="PpiC" evidence="14">
    <location>
        <begin position="364"/>
        <end position="475"/>
    </location>
</feature>
<keyword evidence="4" id="KW-0479">Metal-binding</keyword>
<evidence type="ECO:0008006" key="17">
    <source>
        <dbReference type="Google" id="ProtNLM"/>
    </source>
</evidence>
<organism evidence="15 16">
    <name type="scientific">Tigriopus californicus</name>
    <name type="common">Marine copepod</name>
    <dbReference type="NCBI Taxonomy" id="6832"/>
    <lineage>
        <taxon>Eukaryota</taxon>
        <taxon>Metazoa</taxon>
        <taxon>Ecdysozoa</taxon>
        <taxon>Arthropoda</taxon>
        <taxon>Crustacea</taxon>
        <taxon>Multicrustacea</taxon>
        <taxon>Hexanauplia</taxon>
        <taxon>Copepoda</taxon>
        <taxon>Harpacticoida</taxon>
        <taxon>Harpacticidae</taxon>
        <taxon>Tigriopus</taxon>
    </lineage>
</organism>
<evidence type="ECO:0000313" key="16">
    <source>
        <dbReference type="Proteomes" id="UP000318571"/>
    </source>
</evidence>
<keyword evidence="8" id="KW-0546">Nucleotide metabolism</keyword>
<comment type="catalytic activity">
    <reaction evidence="1">
        <text>a ribonucleoside 5'-phosphate + H2O = a ribonucleoside + phosphate</text>
        <dbReference type="Rhea" id="RHEA:12484"/>
        <dbReference type="ChEBI" id="CHEBI:15377"/>
        <dbReference type="ChEBI" id="CHEBI:18254"/>
        <dbReference type="ChEBI" id="CHEBI:43474"/>
        <dbReference type="ChEBI" id="CHEBI:58043"/>
        <dbReference type="EC" id="3.1.3.5"/>
    </reaction>
</comment>
<proteinExistence type="inferred from homology"/>
<dbReference type="InterPro" id="IPR006434">
    <property type="entry name" value="Pyrimidine_nucleotidase_eu"/>
</dbReference>
<dbReference type="SFLD" id="SFLDG01128">
    <property type="entry name" value="C1.4:_5'-Nucleotidase_Like"/>
    <property type="match status" value="1"/>
</dbReference>
<dbReference type="Gene3D" id="2.20.70.10">
    <property type="match status" value="1"/>
</dbReference>
<keyword evidence="6" id="KW-0378">Hydrolase</keyword>
<dbReference type="Gene3D" id="1.10.150.340">
    <property type="entry name" value="Pyrimidine 5'-nucleotidase (UMPH-1), N-terminal domain"/>
    <property type="match status" value="1"/>
</dbReference>
<evidence type="ECO:0000259" key="13">
    <source>
        <dbReference type="PROSITE" id="PS50020"/>
    </source>
</evidence>
<dbReference type="PROSITE" id="PS50198">
    <property type="entry name" value="PPIC_PPIASE_2"/>
    <property type="match status" value="1"/>
</dbReference>
<evidence type="ECO:0000256" key="10">
    <source>
        <dbReference type="ARBA" id="ARBA00023235"/>
    </source>
</evidence>
<dbReference type="InterPro" id="IPR023058">
    <property type="entry name" value="PPIase_PpiC_CS"/>
</dbReference>
<dbReference type="Pfam" id="PF05822">
    <property type="entry name" value="UMPH-1"/>
    <property type="match status" value="1"/>
</dbReference>
<dbReference type="PROSITE" id="PS01096">
    <property type="entry name" value="PPIC_PPIASE_1"/>
    <property type="match status" value="1"/>
</dbReference>
<keyword evidence="7" id="KW-0460">Magnesium</keyword>
<dbReference type="SUPFAM" id="SSF54534">
    <property type="entry name" value="FKBP-like"/>
    <property type="match status" value="1"/>
</dbReference>
<dbReference type="InterPro" id="IPR001202">
    <property type="entry name" value="WW_dom"/>
</dbReference>
<keyword evidence="5" id="KW-0547">Nucleotide-binding</keyword>
<dbReference type="InterPro" id="IPR000297">
    <property type="entry name" value="PPIase_PpiC"/>
</dbReference>
<reference evidence="15 16" key="1">
    <citation type="journal article" date="2018" name="Nat. Ecol. Evol.">
        <title>Genomic signatures of mitonuclear coevolution across populations of Tigriopus californicus.</title>
        <authorList>
            <person name="Barreto F.S."/>
            <person name="Watson E.T."/>
            <person name="Lima T.G."/>
            <person name="Willett C.S."/>
            <person name="Edmands S."/>
            <person name="Li W."/>
            <person name="Burton R.S."/>
        </authorList>
    </citation>
    <scope>NUCLEOTIDE SEQUENCE [LARGE SCALE GENOMIC DNA]</scope>
    <source>
        <strain evidence="15 16">San Diego</strain>
    </source>
</reference>
<feature type="domain" description="WW" evidence="13">
    <location>
        <begin position="324"/>
        <end position="357"/>
    </location>
</feature>
<dbReference type="Proteomes" id="UP000318571">
    <property type="component" value="Chromosome 10"/>
</dbReference>
<dbReference type="FunFam" id="1.10.150.340:FF:000001">
    <property type="entry name" value="Cytosolic 5-nucleotidase 3-like"/>
    <property type="match status" value="1"/>
</dbReference>
<evidence type="ECO:0000256" key="2">
    <source>
        <dbReference type="ARBA" id="ARBA00000971"/>
    </source>
</evidence>
<keyword evidence="10 11" id="KW-0413">Isomerase</keyword>
<dbReference type="GO" id="GO:0000166">
    <property type="term" value="F:nucleotide binding"/>
    <property type="evidence" value="ECO:0007669"/>
    <property type="project" value="UniProtKB-KW"/>
</dbReference>
<feature type="region of interest" description="Disordered" evidence="12">
    <location>
        <begin position="352"/>
        <end position="388"/>
    </location>
</feature>
<evidence type="ECO:0000256" key="4">
    <source>
        <dbReference type="ARBA" id="ARBA00022723"/>
    </source>
</evidence>
<evidence type="ECO:0000256" key="6">
    <source>
        <dbReference type="ARBA" id="ARBA00022801"/>
    </source>
</evidence>
<dbReference type="InterPro" id="IPR036412">
    <property type="entry name" value="HAD-like_sf"/>
</dbReference>
<evidence type="ECO:0000256" key="8">
    <source>
        <dbReference type="ARBA" id="ARBA00023080"/>
    </source>
</evidence>
<dbReference type="EMBL" id="VCGU01000458">
    <property type="protein sequence ID" value="TRY63580.1"/>
    <property type="molecule type" value="Genomic_DNA"/>
</dbReference>
<dbReference type="CDD" id="cd00201">
    <property type="entry name" value="WW"/>
    <property type="match status" value="1"/>
</dbReference>
<dbReference type="Pfam" id="PF00639">
    <property type="entry name" value="Rotamase"/>
    <property type="match status" value="1"/>
</dbReference>
<dbReference type="GO" id="GO:0008253">
    <property type="term" value="F:5'-nucleotidase activity"/>
    <property type="evidence" value="ECO:0007669"/>
    <property type="project" value="UniProtKB-EC"/>
</dbReference>
<protein>
    <recommendedName>
        <fullName evidence="17">5'-nucleotidase</fullName>
    </recommendedName>
</protein>
<evidence type="ECO:0000259" key="14">
    <source>
        <dbReference type="PROSITE" id="PS50198"/>
    </source>
</evidence>
<dbReference type="PROSITE" id="PS50020">
    <property type="entry name" value="WW_DOMAIN_2"/>
    <property type="match status" value="1"/>
</dbReference>
<evidence type="ECO:0000256" key="5">
    <source>
        <dbReference type="ARBA" id="ARBA00022741"/>
    </source>
</evidence>
<comment type="catalytic activity">
    <reaction evidence="2">
        <text>[protein]-peptidylproline (omega=180) = [protein]-peptidylproline (omega=0)</text>
        <dbReference type="Rhea" id="RHEA:16237"/>
        <dbReference type="Rhea" id="RHEA-COMP:10747"/>
        <dbReference type="Rhea" id="RHEA-COMP:10748"/>
        <dbReference type="ChEBI" id="CHEBI:83833"/>
        <dbReference type="ChEBI" id="CHEBI:83834"/>
        <dbReference type="EC" id="5.2.1.8"/>
    </reaction>
</comment>
<dbReference type="NCBIfam" id="TIGR01544">
    <property type="entry name" value="HAD-SF-IE"/>
    <property type="match status" value="1"/>
</dbReference>
<dbReference type="OMA" id="THFISNM"/>
<comment type="caution">
    <text evidence="15">The sequence shown here is derived from an EMBL/GenBank/DDBJ whole genome shotgun (WGS) entry which is preliminary data.</text>
</comment>
<accession>A0A553NDR1</accession>